<keyword evidence="4" id="KW-0479">Metal-binding</keyword>
<dbReference type="InterPro" id="IPR001762">
    <property type="entry name" value="Disintegrin_dom"/>
</dbReference>
<feature type="binding site" evidence="4">
    <location>
        <position position="281"/>
    </location>
    <ligand>
        <name>Zn(2+)</name>
        <dbReference type="ChEBI" id="CHEBI:29105"/>
        <note>catalytic</note>
    </ligand>
</feature>
<dbReference type="GO" id="GO:0046872">
    <property type="term" value="F:metal ion binding"/>
    <property type="evidence" value="ECO:0007669"/>
    <property type="project" value="UniProtKB-KW"/>
</dbReference>
<comment type="subcellular location">
    <subcellularLocation>
        <location evidence="1">Membrane</location>
        <topology evidence="1">Single-pass membrane protein</topology>
    </subcellularLocation>
</comment>
<feature type="binding site" evidence="4">
    <location>
        <position position="287"/>
    </location>
    <ligand>
        <name>Zn(2+)</name>
        <dbReference type="ChEBI" id="CHEBI:29105"/>
        <note>catalytic</note>
    </ligand>
</feature>
<dbReference type="PANTHER" id="PTHR11905:SF21">
    <property type="entry name" value="DISINTEGRIN AND METALLOPROTEINASE DOMAIN-CONTAINING PROTEIN 7"/>
    <property type="match status" value="1"/>
</dbReference>
<feature type="disulfide bond" evidence="3">
    <location>
        <begin position="402"/>
        <end position="422"/>
    </location>
</feature>
<dbReference type="InterPro" id="IPR036436">
    <property type="entry name" value="Disintegrin_dom_sf"/>
</dbReference>
<evidence type="ECO:0000256" key="1">
    <source>
        <dbReference type="ARBA" id="ARBA00004167"/>
    </source>
</evidence>
<name>A0A8J6AF18_GALPY</name>
<feature type="domain" description="Disintegrin" evidence="6">
    <location>
        <begin position="344"/>
        <end position="430"/>
    </location>
</feature>
<dbReference type="CDD" id="cd04269">
    <property type="entry name" value="ZnMc_adamalysin_II_like"/>
    <property type="match status" value="1"/>
</dbReference>
<keyword evidence="2 4" id="KW-1015">Disulfide bond</keyword>
<dbReference type="PRINTS" id="PR00289">
    <property type="entry name" value="DISINTEGRIN"/>
</dbReference>
<evidence type="ECO:0000256" key="4">
    <source>
        <dbReference type="PROSITE-ProRule" id="PRU00276"/>
    </source>
</evidence>
<dbReference type="GO" id="GO:0005886">
    <property type="term" value="C:plasma membrane"/>
    <property type="evidence" value="ECO:0007669"/>
    <property type="project" value="TreeGrafter"/>
</dbReference>
<feature type="disulfide bond" evidence="4">
    <location>
        <begin position="294"/>
        <end position="299"/>
    </location>
</feature>
<dbReference type="PROSITE" id="PS00427">
    <property type="entry name" value="DISINTEGRIN_1"/>
    <property type="match status" value="1"/>
</dbReference>
<dbReference type="Proteomes" id="UP000700334">
    <property type="component" value="Unassembled WGS sequence"/>
</dbReference>
<reference evidence="8" key="1">
    <citation type="journal article" date="2021" name="Evol. Appl.">
        <title>The genome of the Pyrenean desman and the effects of bottlenecks and inbreeding on the genomic landscape of an endangered species.</title>
        <authorList>
            <person name="Escoda L."/>
            <person name="Castresana J."/>
        </authorList>
    </citation>
    <scope>NUCLEOTIDE SEQUENCE</scope>
    <source>
        <strain evidence="8">IBE-C5619</strain>
    </source>
</reference>
<keyword evidence="5" id="KW-1133">Transmembrane helix</keyword>
<dbReference type="Pfam" id="PF00200">
    <property type="entry name" value="Disintegrin"/>
    <property type="match status" value="1"/>
</dbReference>
<dbReference type="SUPFAM" id="SSF57552">
    <property type="entry name" value="Blood coagulation inhibitor (disintegrin)"/>
    <property type="match status" value="1"/>
</dbReference>
<dbReference type="PANTHER" id="PTHR11905">
    <property type="entry name" value="ADAM A DISINTEGRIN AND METALLOPROTEASE DOMAIN"/>
    <property type="match status" value="1"/>
</dbReference>
<dbReference type="PROSITE" id="PS50214">
    <property type="entry name" value="DISINTEGRIN_2"/>
    <property type="match status" value="1"/>
</dbReference>
<dbReference type="Pfam" id="PF01421">
    <property type="entry name" value="Reprolysin"/>
    <property type="match status" value="1"/>
</dbReference>
<keyword evidence="5" id="KW-0812">Transmembrane</keyword>
<dbReference type="EMBL" id="JAGFMF010011638">
    <property type="protein sequence ID" value="KAG8518221.1"/>
    <property type="molecule type" value="Genomic_DNA"/>
</dbReference>
<feature type="domain" description="Peptidase M12B" evidence="7">
    <location>
        <begin position="149"/>
        <end position="336"/>
    </location>
</feature>
<comment type="caution">
    <text evidence="4">Lacks conserved residue(s) required for the propagation of feature annotation.</text>
</comment>
<protein>
    <submittedName>
        <fullName evidence="8">Disintegrin and metalloproteinase domain-containing protein 7</fullName>
    </submittedName>
</protein>
<dbReference type="InterPro" id="IPR006586">
    <property type="entry name" value="ADAM_Cys-rich"/>
</dbReference>
<dbReference type="SMART" id="SM00608">
    <property type="entry name" value="ACR"/>
    <property type="match status" value="1"/>
</dbReference>
<evidence type="ECO:0000313" key="9">
    <source>
        <dbReference type="Proteomes" id="UP000700334"/>
    </source>
</evidence>
<dbReference type="GO" id="GO:0006508">
    <property type="term" value="P:proteolysis"/>
    <property type="evidence" value="ECO:0007669"/>
    <property type="project" value="InterPro"/>
</dbReference>
<dbReference type="PROSITE" id="PS50215">
    <property type="entry name" value="ADAM_MEPRO"/>
    <property type="match status" value="1"/>
</dbReference>
<keyword evidence="9" id="KW-1185">Reference proteome</keyword>
<dbReference type="GO" id="GO:0004222">
    <property type="term" value="F:metalloendopeptidase activity"/>
    <property type="evidence" value="ECO:0007669"/>
    <property type="project" value="InterPro"/>
</dbReference>
<evidence type="ECO:0000313" key="8">
    <source>
        <dbReference type="EMBL" id="KAG8518221.1"/>
    </source>
</evidence>
<comment type="caution">
    <text evidence="8">The sequence shown here is derived from an EMBL/GenBank/DDBJ whole genome shotgun (WGS) entry which is preliminary data.</text>
</comment>
<dbReference type="SMART" id="SM00050">
    <property type="entry name" value="DISIN"/>
    <property type="match status" value="1"/>
</dbReference>
<dbReference type="OrthoDB" id="5951731at2759"/>
<dbReference type="InterPro" id="IPR018358">
    <property type="entry name" value="Disintegrin_CS"/>
</dbReference>
<dbReference type="InterPro" id="IPR034027">
    <property type="entry name" value="Reprolysin_adamalysin"/>
</dbReference>
<feature type="transmembrane region" description="Helical" evidence="5">
    <location>
        <begin position="584"/>
        <end position="605"/>
    </location>
</feature>
<proteinExistence type="predicted"/>
<keyword evidence="5" id="KW-0472">Membrane</keyword>
<evidence type="ECO:0000259" key="6">
    <source>
        <dbReference type="PROSITE" id="PS50214"/>
    </source>
</evidence>
<organism evidence="8 9">
    <name type="scientific">Galemys pyrenaicus</name>
    <name type="common">Iberian desman</name>
    <name type="synonym">Pyrenean desman</name>
    <dbReference type="NCBI Taxonomy" id="202257"/>
    <lineage>
        <taxon>Eukaryota</taxon>
        <taxon>Metazoa</taxon>
        <taxon>Chordata</taxon>
        <taxon>Craniata</taxon>
        <taxon>Vertebrata</taxon>
        <taxon>Euteleostomi</taxon>
        <taxon>Mammalia</taxon>
        <taxon>Eutheria</taxon>
        <taxon>Laurasiatheria</taxon>
        <taxon>Eulipotyphla</taxon>
        <taxon>Talpidae</taxon>
        <taxon>Galemys</taxon>
    </lineage>
</organism>
<sequence length="658" mass="74425">MRVDVNATYVFTSFVSFLEKAIPGVKGQELVYPKKLPLMQKRDVGHSHDYDIEEHCFYQGAIIHELDSAASISTCNGLRGFFRVYDQRYLIEPVKYTDDGEHLVFKYNPKAQYVANYSCTEFNFTRTKVPKYNTKSMEDSKMENIHKEKYVELFIVADDSVILLQCDFMKNVLSFEQIYKTLDIHVTLVGLEMWTNGDNIEIDANLETTLMRFSAWQELVLKKKKNFDHVLLLSGKWLYKHAQGTSYPGGMCLPYYSSSVVKDLLPDLNIVASRMAHHLGHNLGMQHDNYPCTCTLGKCVMDIGGSIPALKFSKCNQNQFLQYLKDYKPTCMVNKPFSDKFHDFSYCGNKKLDEGEECDCGSTQECTNPCCDAQKCMLKPGFTCAEGECCASCQLKEEGSICRPAKDECDFPEVCTGYSSGCPKDQFQVNGFPCKNAKGYCFMGKCPTRDDQCSELFNDEAKDSPDNCYKMNTKGNKFGYCKNKKSGLIPCKEKDVKCGKIHCTRKQHPSPLGEEEIDHLKTVAKQNSTTECKIFSPHDYRDVGLVAPGTKCGDGKVDDRKVKCQCEEEQAPVYWEESLSVTNISILVVVLVLVIIGVGSVALLIRHQKCIKLKHAQSPPGDTLGVENKGYFGDELQTRSEPILPDIHPFHVRHFHLQ</sequence>
<dbReference type="AlphaFoldDB" id="A0A8J6AF18"/>
<gene>
    <name evidence="8" type="ORF">J0S82_005408</name>
</gene>
<evidence type="ECO:0000256" key="3">
    <source>
        <dbReference type="PROSITE-ProRule" id="PRU00068"/>
    </source>
</evidence>
<keyword evidence="4" id="KW-0862">Zinc</keyword>
<accession>A0A8J6AF18</accession>
<evidence type="ECO:0000256" key="2">
    <source>
        <dbReference type="ARBA" id="ARBA00023157"/>
    </source>
</evidence>
<dbReference type="Pfam" id="PF08516">
    <property type="entry name" value="ADAM_CR"/>
    <property type="match status" value="1"/>
</dbReference>
<dbReference type="FunFam" id="3.40.390.10:FF:000002">
    <property type="entry name" value="Disintegrin and metalloproteinase domain-containing protein 22"/>
    <property type="match status" value="1"/>
</dbReference>
<dbReference type="SUPFAM" id="SSF55486">
    <property type="entry name" value="Metalloproteases ('zincins'), catalytic domain"/>
    <property type="match status" value="1"/>
</dbReference>
<dbReference type="Gene3D" id="4.10.70.10">
    <property type="entry name" value="Disintegrin domain"/>
    <property type="match status" value="1"/>
</dbReference>
<dbReference type="InterPro" id="IPR001590">
    <property type="entry name" value="Peptidase_M12B"/>
</dbReference>
<evidence type="ECO:0000256" key="5">
    <source>
        <dbReference type="SAM" id="Phobius"/>
    </source>
</evidence>
<dbReference type="FunFam" id="4.10.70.10:FF:000001">
    <property type="entry name" value="Disintegrin and metalloproteinase domain-containing protein 22"/>
    <property type="match status" value="1"/>
</dbReference>
<dbReference type="InterPro" id="IPR024079">
    <property type="entry name" value="MetalloPept_cat_dom_sf"/>
</dbReference>
<evidence type="ECO:0000259" key="7">
    <source>
        <dbReference type="PROSITE" id="PS50215"/>
    </source>
</evidence>
<feature type="binding site" evidence="4">
    <location>
        <position position="277"/>
    </location>
    <ligand>
        <name>Zn(2+)</name>
        <dbReference type="ChEBI" id="CHEBI:29105"/>
        <note>catalytic</note>
    </ligand>
</feature>
<dbReference type="Gene3D" id="3.40.390.10">
    <property type="entry name" value="Collagenase (Catalytic Domain)"/>
    <property type="match status" value="1"/>
</dbReference>